<dbReference type="CDD" id="cd00086">
    <property type="entry name" value="homeodomain"/>
    <property type="match status" value="1"/>
</dbReference>
<dbReference type="PANTHER" id="PTHR45771">
    <property type="entry name" value="HOMEOTIC PROTEIN DEFORMED"/>
    <property type="match status" value="1"/>
</dbReference>
<evidence type="ECO:0000256" key="2">
    <source>
        <dbReference type="ARBA" id="ARBA00022473"/>
    </source>
</evidence>
<name>B6S351_PHIRO</name>
<dbReference type="SMART" id="SM00389">
    <property type="entry name" value="HOX"/>
    <property type="match status" value="1"/>
</dbReference>
<keyword evidence="3 6" id="KW-0238">DNA-binding</keyword>
<dbReference type="GO" id="GO:0005654">
    <property type="term" value="C:nucleoplasm"/>
    <property type="evidence" value="ECO:0007669"/>
    <property type="project" value="TreeGrafter"/>
</dbReference>
<dbReference type="PANTHER" id="PTHR45771:SF6">
    <property type="entry name" value="HOMEOTIC PROTEIN SEX COMBS REDUCED"/>
    <property type="match status" value="1"/>
</dbReference>
<feature type="compositionally biased region" description="Basic and acidic residues" evidence="8">
    <location>
        <begin position="142"/>
        <end position="153"/>
    </location>
</feature>
<dbReference type="Pfam" id="PF00046">
    <property type="entry name" value="Homeodomain"/>
    <property type="match status" value="1"/>
</dbReference>
<accession>B6S351</accession>
<dbReference type="GO" id="GO:0000981">
    <property type="term" value="F:DNA-binding transcription factor activity, RNA polymerase II-specific"/>
    <property type="evidence" value="ECO:0007669"/>
    <property type="project" value="TreeGrafter"/>
</dbReference>
<evidence type="ECO:0000256" key="3">
    <source>
        <dbReference type="ARBA" id="ARBA00023125"/>
    </source>
</evidence>
<sequence>MIYICFIILNDDEFTNEKSTSFRFFFLLLLEFNFEHKRTRQTYTRHQTLELEKEFHYNKYLTRRRRIEIAHLLNLTERQIKKNRKFTFFFRRMKWKKDNNFKSLNDPNVKLEANATSQNYHHNQAATSTTDASSSWPSINNVKKEAHKTLGHE</sequence>
<organism evidence="10">
    <name type="scientific">Philodina roseola</name>
    <name type="common">Rotifer</name>
    <dbReference type="NCBI Taxonomy" id="96448"/>
    <lineage>
        <taxon>Eukaryota</taxon>
        <taxon>Metazoa</taxon>
        <taxon>Spiralia</taxon>
        <taxon>Gnathifera</taxon>
        <taxon>Rotifera</taxon>
        <taxon>Eurotatoria</taxon>
        <taxon>Bdelloidea</taxon>
        <taxon>Philodinida</taxon>
        <taxon>Philodinidae</taxon>
        <taxon>Philodina</taxon>
    </lineage>
</organism>
<evidence type="ECO:0000256" key="5">
    <source>
        <dbReference type="ARBA" id="ARBA00023242"/>
    </source>
</evidence>
<feature type="region of interest" description="Disordered" evidence="8">
    <location>
        <begin position="118"/>
        <end position="153"/>
    </location>
</feature>
<dbReference type="InterPro" id="IPR009057">
    <property type="entry name" value="Homeodomain-like_sf"/>
</dbReference>
<evidence type="ECO:0000256" key="4">
    <source>
        <dbReference type="ARBA" id="ARBA00023155"/>
    </source>
</evidence>
<dbReference type="SUPFAM" id="SSF46689">
    <property type="entry name" value="Homeodomain-like"/>
    <property type="match status" value="1"/>
</dbReference>
<dbReference type="InterPro" id="IPR001356">
    <property type="entry name" value="HD"/>
</dbReference>
<dbReference type="GO" id="GO:0045944">
    <property type="term" value="P:positive regulation of transcription by RNA polymerase II"/>
    <property type="evidence" value="ECO:0007669"/>
    <property type="project" value="TreeGrafter"/>
</dbReference>
<proteinExistence type="predicted"/>
<feature type="DNA-binding region" description="Homeobox" evidence="6">
    <location>
        <begin position="36"/>
        <end position="82"/>
    </location>
</feature>
<dbReference type="InterPro" id="IPR050609">
    <property type="entry name" value="Antp_homeobox_Deformed_sf"/>
</dbReference>
<dbReference type="PROSITE" id="PS50071">
    <property type="entry name" value="HOMEOBOX_2"/>
    <property type="match status" value="1"/>
</dbReference>
<feature type="domain" description="Homeobox" evidence="9">
    <location>
        <begin position="34"/>
        <end position="81"/>
    </location>
</feature>
<keyword evidence="4 6" id="KW-0371">Homeobox</keyword>
<dbReference type="AlphaFoldDB" id="B6S351"/>
<evidence type="ECO:0000256" key="7">
    <source>
        <dbReference type="RuleBase" id="RU000682"/>
    </source>
</evidence>
<reference evidence="10" key="1">
    <citation type="submission" date="2008-04" db="EMBL/GenBank/DDBJ databases">
        <title>Hox genes are not clustered in the bdelloid rotifer Philodina roseola.</title>
        <authorList>
            <person name="Mark Welch J.L."/>
            <person name="Mark Welch D.B."/>
        </authorList>
    </citation>
    <scope>NUCLEOTIDE SEQUENCE</scope>
</reference>
<evidence type="ECO:0000256" key="1">
    <source>
        <dbReference type="ARBA" id="ARBA00004123"/>
    </source>
</evidence>
<evidence type="ECO:0000259" key="9">
    <source>
        <dbReference type="PROSITE" id="PS50071"/>
    </source>
</evidence>
<keyword evidence="2" id="KW-0217">Developmental protein</keyword>
<dbReference type="GO" id="GO:0000978">
    <property type="term" value="F:RNA polymerase II cis-regulatory region sequence-specific DNA binding"/>
    <property type="evidence" value="ECO:0007669"/>
    <property type="project" value="TreeGrafter"/>
</dbReference>
<comment type="subcellular location">
    <subcellularLocation>
        <location evidence="1 6 7">Nucleus</location>
    </subcellularLocation>
</comment>
<protein>
    <submittedName>
        <fullName evidence="10">Hox-6a</fullName>
    </submittedName>
</protein>
<keyword evidence="5 6" id="KW-0539">Nucleus</keyword>
<evidence type="ECO:0000256" key="8">
    <source>
        <dbReference type="SAM" id="MobiDB-lite"/>
    </source>
</evidence>
<dbReference type="GO" id="GO:0009952">
    <property type="term" value="P:anterior/posterior pattern specification"/>
    <property type="evidence" value="ECO:0007669"/>
    <property type="project" value="TreeGrafter"/>
</dbReference>
<feature type="compositionally biased region" description="Low complexity" evidence="8">
    <location>
        <begin position="125"/>
        <end position="135"/>
    </location>
</feature>
<evidence type="ECO:0000313" key="10">
    <source>
        <dbReference type="EMBL" id="ACI90371.1"/>
    </source>
</evidence>
<dbReference type="EMBL" id="EU637021">
    <property type="protein sequence ID" value="ACI90371.1"/>
    <property type="molecule type" value="Genomic_DNA"/>
</dbReference>
<dbReference type="Gene3D" id="1.10.10.60">
    <property type="entry name" value="Homeodomain-like"/>
    <property type="match status" value="1"/>
</dbReference>
<evidence type="ECO:0000256" key="6">
    <source>
        <dbReference type="PROSITE-ProRule" id="PRU00108"/>
    </source>
</evidence>